<protein>
    <submittedName>
        <fullName evidence="1">Uncharacterized protein</fullName>
    </submittedName>
</protein>
<gene>
    <name evidence="1" type="ORF">METZ01_LOCUS224734</name>
</gene>
<accession>A0A382G9F5</accession>
<proteinExistence type="predicted"/>
<dbReference type="EMBL" id="UINC01054321">
    <property type="protein sequence ID" value="SVB71880.1"/>
    <property type="molecule type" value="Genomic_DNA"/>
</dbReference>
<organism evidence="1">
    <name type="scientific">marine metagenome</name>
    <dbReference type="NCBI Taxonomy" id="408172"/>
    <lineage>
        <taxon>unclassified sequences</taxon>
        <taxon>metagenomes</taxon>
        <taxon>ecological metagenomes</taxon>
    </lineage>
</organism>
<name>A0A382G9F5_9ZZZZ</name>
<evidence type="ECO:0000313" key="1">
    <source>
        <dbReference type="EMBL" id="SVB71880.1"/>
    </source>
</evidence>
<dbReference type="AlphaFoldDB" id="A0A382G9F5"/>
<sequence length="32" mass="3712">MIQIQEFSEFLLHKASMLHSNSMSETPDFISL</sequence>
<reference evidence="1" key="1">
    <citation type="submission" date="2018-05" db="EMBL/GenBank/DDBJ databases">
        <authorList>
            <person name="Lanie J.A."/>
            <person name="Ng W.-L."/>
            <person name="Kazmierczak K.M."/>
            <person name="Andrzejewski T.M."/>
            <person name="Davidsen T.M."/>
            <person name="Wayne K.J."/>
            <person name="Tettelin H."/>
            <person name="Glass J.I."/>
            <person name="Rusch D."/>
            <person name="Podicherti R."/>
            <person name="Tsui H.-C.T."/>
            <person name="Winkler M.E."/>
        </authorList>
    </citation>
    <scope>NUCLEOTIDE SEQUENCE</scope>
</reference>